<evidence type="ECO:0000256" key="1">
    <source>
        <dbReference type="SAM" id="MobiDB-lite"/>
    </source>
</evidence>
<evidence type="ECO:0000313" key="3">
    <source>
        <dbReference type="Proteomes" id="UP001195769"/>
    </source>
</evidence>
<organism evidence="2 3">
    <name type="scientific">Suillus fuscotomentosus</name>
    <dbReference type="NCBI Taxonomy" id="1912939"/>
    <lineage>
        <taxon>Eukaryota</taxon>
        <taxon>Fungi</taxon>
        <taxon>Dikarya</taxon>
        <taxon>Basidiomycota</taxon>
        <taxon>Agaricomycotina</taxon>
        <taxon>Agaricomycetes</taxon>
        <taxon>Agaricomycetidae</taxon>
        <taxon>Boletales</taxon>
        <taxon>Suillineae</taxon>
        <taxon>Suillaceae</taxon>
        <taxon>Suillus</taxon>
    </lineage>
</organism>
<comment type="caution">
    <text evidence="2">The sequence shown here is derived from an EMBL/GenBank/DDBJ whole genome shotgun (WGS) entry which is preliminary data.</text>
</comment>
<feature type="compositionally biased region" description="Basic and acidic residues" evidence="1">
    <location>
        <begin position="203"/>
        <end position="222"/>
    </location>
</feature>
<gene>
    <name evidence="2" type="ORF">F5891DRAFT_985231</name>
</gene>
<dbReference type="GeneID" id="64671860"/>
<proteinExistence type="predicted"/>
<name>A0AAD4DUK8_9AGAM</name>
<feature type="compositionally biased region" description="Low complexity" evidence="1">
    <location>
        <begin position="328"/>
        <end position="343"/>
    </location>
</feature>
<feature type="region of interest" description="Disordered" evidence="1">
    <location>
        <begin position="405"/>
        <end position="454"/>
    </location>
</feature>
<evidence type="ECO:0000313" key="2">
    <source>
        <dbReference type="EMBL" id="KAG1894231.1"/>
    </source>
</evidence>
<feature type="compositionally biased region" description="Polar residues" evidence="1">
    <location>
        <begin position="318"/>
        <end position="327"/>
    </location>
</feature>
<dbReference type="Proteomes" id="UP001195769">
    <property type="component" value="Unassembled WGS sequence"/>
</dbReference>
<feature type="region of interest" description="Disordered" evidence="1">
    <location>
        <begin position="288"/>
        <end position="346"/>
    </location>
</feature>
<accession>A0AAD4DUK8</accession>
<dbReference type="EMBL" id="JABBWK010000083">
    <property type="protein sequence ID" value="KAG1894231.1"/>
    <property type="molecule type" value="Genomic_DNA"/>
</dbReference>
<feature type="compositionally biased region" description="Polar residues" evidence="1">
    <location>
        <begin position="293"/>
        <end position="309"/>
    </location>
</feature>
<dbReference type="AlphaFoldDB" id="A0AAD4DUK8"/>
<sequence>MLLPDPFADSGPLQCQFHQGAYMQDNQALHEHCKALELREIQLTTERDTIKSMFEHLASAIQLSKPDPFKLHDSKAIILTSPGSSCPTRRQYPKIQFWSQDNFMSWLDTASSQTTDRGKIPYLEDENGDPVPENTVKAIRKPLQGGWSELLNQKIVPQSWGKVTDSARQLIHMLMEDAYQFFKFADDGWKLDYLATTSYPSWRRNDLDSDDRKSRDNVKKEDNDDDDDNDTNSNEQTGKKRKWSMASIEPKVSSKKIQVKGACNYCYSSSLSPPLSTPAALPAPVVDVPGPENTPSSPDLDSADTTEPIENTIGPLATTENTTKPLVNTNNTTEPLPNTENTTKPLVDTKNTAEPLIDLDETAITVLSNASSKPRSTPAPKPLRITLPNPLSVLALAAAKVDIPPSPPAELDVSPPLESHGPGDPPLEDCTGSNAKKEKLSKASGKGKMCPSPKHNGRNLCTHRWLKQIKTNGTTDKFCVYYGSLNEEQRKEYDNEANTLATENKWNKTINTGKMY</sequence>
<dbReference type="RefSeq" id="XP_041219807.1">
    <property type="nucleotide sequence ID" value="XM_041377562.1"/>
</dbReference>
<protein>
    <submittedName>
        <fullName evidence="2">Uncharacterized protein</fullName>
    </submittedName>
</protein>
<reference evidence="2" key="1">
    <citation type="journal article" date="2020" name="New Phytol.">
        <title>Comparative genomics reveals dynamic genome evolution in host specialist ectomycorrhizal fungi.</title>
        <authorList>
            <person name="Lofgren L.A."/>
            <person name="Nguyen N.H."/>
            <person name="Vilgalys R."/>
            <person name="Ruytinx J."/>
            <person name="Liao H.L."/>
            <person name="Branco S."/>
            <person name="Kuo A."/>
            <person name="LaButti K."/>
            <person name="Lipzen A."/>
            <person name="Andreopoulos W."/>
            <person name="Pangilinan J."/>
            <person name="Riley R."/>
            <person name="Hundley H."/>
            <person name="Na H."/>
            <person name="Barry K."/>
            <person name="Grigoriev I.V."/>
            <person name="Stajich J.E."/>
            <person name="Kennedy P.G."/>
        </authorList>
    </citation>
    <scope>NUCLEOTIDE SEQUENCE</scope>
    <source>
        <strain evidence="2">FC203</strain>
    </source>
</reference>
<feature type="region of interest" description="Disordered" evidence="1">
    <location>
        <begin position="202"/>
        <end position="251"/>
    </location>
</feature>
<keyword evidence="3" id="KW-1185">Reference proteome</keyword>